<dbReference type="InterPro" id="IPR005467">
    <property type="entry name" value="His_kinase_dom"/>
</dbReference>
<dbReference type="EC" id="2.7.13.3" evidence="2"/>
<dbReference type="SUPFAM" id="SSF55874">
    <property type="entry name" value="ATPase domain of HSP90 chaperone/DNA topoisomerase II/histidine kinase"/>
    <property type="match status" value="1"/>
</dbReference>
<dbReference type="PANTHER" id="PTHR43547:SF2">
    <property type="entry name" value="HYBRID SIGNAL TRANSDUCTION HISTIDINE KINASE C"/>
    <property type="match status" value="1"/>
</dbReference>
<dbReference type="AlphaFoldDB" id="A0A1F6NPB6"/>
<dbReference type="SMART" id="SM00388">
    <property type="entry name" value="HisKA"/>
    <property type="match status" value="1"/>
</dbReference>
<feature type="transmembrane region" description="Helical" evidence="8">
    <location>
        <begin position="101"/>
        <end position="120"/>
    </location>
</feature>
<feature type="domain" description="Histidine kinase" evidence="9">
    <location>
        <begin position="311"/>
        <end position="532"/>
    </location>
</feature>
<dbReference type="InterPro" id="IPR036890">
    <property type="entry name" value="HATPase_C_sf"/>
</dbReference>
<dbReference type="Pfam" id="PF00512">
    <property type="entry name" value="HisKA"/>
    <property type="match status" value="1"/>
</dbReference>
<dbReference type="Gene3D" id="3.30.565.10">
    <property type="entry name" value="Histidine kinase-like ATPase, C-terminal domain"/>
    <property type="match status" value="1"/>
</dbReference>
<feature type="transmembrane region" description="Helical" evidence="8">
    <location>
        <begin position="6"/>
        <end position="26"/>
    </location>
</feature>
<dbReference type="PROSITE" id="PS50109">
    <property type="entry name" value="HIS_KIN"/>
    <property type="match status" value="1"/>
</dbReference>
<dbReference type="InterPro" id="IPR031621">
    <property type="entry name" value="HisKA_7TM"/>
</dbReference>
<keyword evidence="8" id="KW-1133">Transmembrane helix</keyword>
<dbReference type="Gene3D" id="1.10.287.130">
    <property type="match status" value="1"/>
</dbReference>
<feature type="coiled-coil region" evidence="7">
    <location>
        <begin position="281"/>
        <end position="311"/>
    </location>
</feature>
<dbReference type="GO" id="GO:0000155">
    <property type="term" value="F:phosphorelay sensor kinase activity"/>
    <property type="evidence" value="ECO:0007669"/>
    <property type="project" value="InterPro"/>
</dbReference>
<dbReference type="SUPFAM" id="SSF47384">
    <property type="entry name" value="Homodimeric domain of signal transducing histidine kinase"/>
    <property type="match status" value="1"/>
</dbReference>
<dbReference type="FunFam" id="1.10.287.130:FF:000001">
    <property type="entry name" value="Two-component sensor histidine kinase"/>
    <property type="match status" value="1"/>
</dbReference>
<keyword evidence="3" id="KW-0597">Phosphoprotein</keyword>
<evidence type="ECO:0000256" key="3">
    <source>
        <dbReference type="ARBA" id="ARBA00022553"/>
    </source>
</evidence>
<protein>
    <recommendedName>
        <fullName evidence="2">histidine kinase</fullName>
        <ecNumber evidence="2">2.7.13.3</ecNumber>
    </recommendedName>
</protein>
<evidence type="ECO:0000256" key="6">
    <source>
        <dbReference type="ARBA" id="ARBA00023012"/>
    </source>
</evidence>
<keyword evidence="6" id="KW-0902">Two-component regulatory system</keyword>
<feature type="transmembrane region" description="Helical" evidence="8">
    <location>
        <begin position="140"/>
        <end position="159"/>
    </location>
</feature>
<dbReference type="PANTHER" id="PTHR43547">
    <property type="entry name" value="TWO-COMPONENT HISTIDINE KINASE"/>
    <property type="match status" value="1"/>
</dbReference>
<name>A0A1F6NPB6_9BACT</name>
<proteinExistence type="predicted"/>
<feature type="transmembrane region" description="Helical" evidence="8">
    <location>
        <begin position="38"/>
        <end position="58"/>
    </location>
</feature>
<evidence type="ECO:0000259" key="9">
    <source>
        <dbReference type="PROSITE" id="PS50109"/>
    </source>
</evidence>
<reference evidence="10 11" key="1">
    <citation type="journal article" date="2016" name="Nat. Commun.">
        <title>Thousands of microbial genomes shed light on interconnected biogeochemical processes in an aquifer system.</title>
        <authorList>
            <person name="Anantharaman K."/>
            <person name="Brown C.T."/>
            <person name="Hug L.A."/>
            <person name="Sharon I."/>
            <person name="Castelle C.J."/>
            <person name="Probst A.J."/>
            <person name="Thomas B.C."/>
            <person name="Singh A."/>
            <person name="Wilkins M.J."/>
            <person name="Karaoz U."/>
            <person name="Brodie E.L."/>
            <person name="Williams K.H."/>
            <person name="Hubbard S.S."/>
            <person name="Banfield J.F."/>
        </authorList>
    </citation>
    <scope>NUCLEOTIDE SEQUENCE [LARGE SCALE GENOMIC DNA]</scope>
</reference>
<dbReference type="Pfam" id="PF16927">
    <property type="entry name" value="HisKA_7TM"/>
    <property type="match status" value="1"/>
</dbReference>
<dbReference type="InterPro" id="IPR003661">
    <property type="entry name" value="HisK_dim/P_dom"/>
</dbReference>
<dbReference type="Proteomes" id="UP000178349">
    <property type="component" value="Unassembled WGS sequence"/>
</dbReference>
<dbReference type="SMART" id="SM00387">
    <property type="entry name" value="HATPase_c"/>
    <property type="match status" value="1"/>
</dbReference>
<dbReference type="CDD" id="cd00075">
    <property type="entry name" value="HATPase"/>
    <property type="match status" value="1"/>
</dbReference>
<dbReference type="InterPro" id="IPR036097">
    <property type="entry name" value="HisK_dim/P_sf"/>
</dbReference>
<keyword evidence="8" id="KW-0812">Transmembrane</keyword>
<feature type="transmembrane region" description="Helical" evidence="8">
    <location>
        <begin position="195"/>
        <end position="215"/>
    </location>
</feature>
<evidence type="ECO:0000256" key="5">
    <source>
        <dbReference type="ARBA" id="ARBA00022777"/>
    </source>
</evidence>
<comment type="catalytic activity">
    <reaction evidence="1">
        <text>ATP + protein L-histidine = ADP + protein N-phospho-L-histidine.</text>
        <dbReference type="EC" id="2.7.13.3"/>
    </reaction>
</comment>
<evidence type="ECO:0000256" key="1">
    <source>
        <dbReference type="ARBA" id="ARBA00000085"/>
    </source>
</evidence>
<sequence length="538" mass="61943">MNIISTYSLLPLISSLFVITLGFFVWMKRPKEQLHILFFLYSFTISLWLLGTFFLFNATNELSQIKADRLIYAPVVFIPIFLYHFGLLYCKCEKKQKHLLILGYILAFLFLPLSQTDYFLKGLYYYKWGVHTVAQTWHHIFLIYFAIYFILFFLNLVKLYKKSVGISKKQIKYLLVGFAILDSIGPLAFLPAYGIPVYPIVFLSGVPFAIIVAYAIIKLNALDLKTIAVEVVVTVLNFVILLELFFSKSFLEALARGIVLIVVVIFSSVLVHSVKKEIKRREELVILANNLEKANLRLQELDQQKTEFLSIASHQLRTPLTIIRGYIELIGDGAYGKVHKPLKEVLKNMDESNDRLMTLVEEFLDITRIEQGRTKFTFEDKNINDLIDSVVKELSMKPEFAVKKLKIVWKPEKEITNIYMDEEKIRHVVFNFLDNSIKYSDKGTIKVSVEKEDNGYTVRIKDQGFGFNKEDEVNFFQKFYRGKNVQGTNVNGTGLGIYVCKRFIEKHGGHVWAKSPGLGKGSEFGFWIPGVKGKENSL</sequence>
<comment type="caution">
    <text evidence="10">The sequence shown here is derived from an EMBL/GenBank/DDBJ whole genome shotgun (WGS) entry which is preliminary data.</text>
</comment>
<evidence type="ECO:0000256" key="8">
    <source>
        <dbReference type="SAM" id="Phobius"/>
    </source>
</evidence>
<feature type="transmembrane region" description="Helical" evidence="8">
    <location>
        <begin position="227"/>
        <end position="247"/>
    </location>
</feature>
<feature type="transmembrane region" description="Helical" evidence="8">
    <location>
        <begin position="253"/>
        <end position="271"/>
    </location>
</feature>
<dbReference type="InterPro" id="IPR004358">
    <property type="entry name" value="Sig_transdc_His_kin-like_C"/>
</dbReference>
<evidence type="ECO:0000313" key="10">
    <source>
        <dbReference type="EMBL" id="OGH85837.1"/>
    </source>
</evidence>
<dbReference type="Pfam" id="PF02518">
    <property type="entry name" value="HATPase_c"/>
    <property type="match status" value="1"/>
</dbReference>
<evidence type="ECO:0000256" key="7">
    <source>
        <dbReference type="SAM" id="Coils"/>
    </source>
</evidence>
<gene>
    <name evidence="10" type="ORF">A2493_02315</name>
</gene>
<keyword evidence="4" id="KW-0808">Transferase</keyword>
<keyword evidence="8" id="KW-0472">Membrane</keyword>
<feature type="transmembrane region" description="Helical" evidence="8">
    <location>
        <begin position="70"/>
        <end position="89"/>
    </location>
</feature>
<organism evidence="10 11">
    <name type="scientific">Candidatus Magasanikbacteria bacterium RIFOXYC12_FULL_33_11</name>
    <dbReference type="NCBI Taxonomy" id="1798701"/>
    <lineage>
        <taxon>Bacteria</taxon>
        <taxon>Candidatus Magasanikiibacteriota</taxon>
    </lineage>
</organism>
<dbReference type="CDD" id="cd00082">
    <property type="entry name" value="HisKA"/>
    <property type="match status" value="1"/>
</dbReference>
<accession>A0A1F6NPB6</accession>
<dbReference type="InterPro" id="IPR003594">
    <property type="entry name" value="HATPase_dom"/>
</dbReference>
<feature type="transmembrane region" description="Helical" evidence="8">
    <location>
        <begin position="171"/>
        <end position="189"/>
    </location>
</feature>
<keyword evidence="7" id="KW-0175">Coiled coil</keyword>
<evidence type="ECO:0000256" key="4">
    <source>
        <dbReference type="ARBA" id="ARBA00022679"/>
    </source>
</evidence>
<evidence type="ECO:0000313" key="11">
    <source>
        <dbReference type="Proteomes" id="UP000178349"/>
    </source>
</evidence>
<dbReference type="EMBL" id="MFQW01000036">
    <property type="protein sequence ID" value="OGH85837.1"/>
    <property type="molecule type" value="Genomic_DNA"/>
</dbReference>
<dbReference type="PRINTS" id="PR00344">
    <property type="entry name" value="BCTRLSENSOR"/>
</dbReference>
<evidence type="ECO:0000256" key="2">
    <source>
        <dbReference type="ARBA" id="ARBA00012438"/>
    </source>
</evidence>
<keyword evidence="5" id="KW-0418">Kinase</keyword>